<organism evidence="6 7">
    <name type="scientific">Tanticharoenia sakaeratensis NBRC 103193</name>
    <dbReference type="NCBI Taxonomy" id="1231623"/>
    <lineage>
        <taxon>Bacteria</taxon>
        <taxon>Pseudomonadati</taxon>
        <taxon>Pseudomonadota</taxon>
        <taxon>Alphaproteobacteria</taxon>
        <taxon>Acetobacterales</taxon>
        <taxon>Acetobacteraceae</taxon>
        <taxon>Tanticharoenia</taxon>
    </lineage>
</organism>
<dbReference type="InterPro" id="IPR023772">
    <property type="entry name" value="DNA-bd_HTH_TetR-type_CS"/>
</dbReference>
<gene>
    <name evidence="6" type="ORF">Tasa_048_028</name>
</gene>
<sequence>MRLFAAKGYDVTSVDEIAAAALVSRRTLFRYFPTKAEIVLAWTRGMTHVVATSLDACPLDMPLEEALLRAFVPVIPHVSPHRKDAYALIFLIERTPALRSVSLQKYSEWENNLARSLEPRMPPSETPTFAARLIARTAIATFRTALDEWIRSRGRAAFEPLLRHAFDLQCHVWRAAQATPPES</sequence>
<dbReference type="SUPFAM" id="SSF46689">
    <property type="entry name" value="Homeodomain-like"/>
    <property type="match status" value="1"/>
</dbReference>
<evidence type="ECO:0000256" key="3">
    <source>
        <dbReference type="ARBA" id="ARBA00023163"/>
    </source>
</evidence>
<dbReference type="PANTHER" id="PTHR30055">
    <property type="entry name" value="HTH-TYPE TRANSCRIPTIONAL REGULATOR RUTR"/>
    <property type="match status" value="1"/>
</dbReference>
<dbReference type="PANTHER" id="PTHR30055:SF238">
    <property type="entry name" value="MYCOFACTOCIN BIOSYNTHESIS TRANSCRIPTIONAL REGULATOR MFTR-RELATED"/>
    <property type="match status" value="1"/>
</dbReference>
<dbReference type="GO" id="GO:0003700">
    <property type="term" value="F:DNA-binding transcription factor activity"/>
    <property type="evidence" value="ECO:0007669"/>
    <property type="project" value="TreeGrafter"/>
</dbReference>
<dbReference type="OrthoDB" id="9811084at2"/>
<protein>
    <submittedName>
        <fullName evidence="6">HTH-type transcriptional regulator tcmR</fullName>
    </submittedName>
</protein>
<dbReference type="InterPro" id="IPR009057">
    <property type="entry name" value="Homeodomain-like_sf"/>
</dbReference>
<comment type="caution">
    <text evidence="6">The sequence shown here is derived from an EMBL/GenBank/DDBJ whole genome shotgun (WGS) entry which is preliminary data.</text>
</comment>
<evidence type="ECO:0000313" key="7">
    <source>
        <dbReference type="Proteomes" id="UP000032679"/>
    </source>
</evidence>
<dbReference type="Pfam" id="PF17754">
    <property type="entry name" value="TetR_C_14"/>
    <property type="match status" value="1"/>
</dbReference>
<evidence type="ECO:0000313" key="6">
    <source>
        <dbReference type="EMBL" id="GAN55403.1"/>
    </source>
</evidence>
<dbReference type="EMBL" id="BALE01000048">
    <property type="protein sequence ID" value="GAN55403.1"/>
    <property type="molecule type" value="Genomic_DNA"/>
</dbReference>
<proteinExistence type="predicted"/>
<dbReference type="GO" id="GO:0000976">
    <property type="term" value="F:transcription cis-regulatory region binding"/>
    <property type="evidence" value="ECO:0007669"/>
    <property type="project" value="TreeGrafter"/>
</dbReference>
<dbReference type="STRING" id="1231623.Tasa_048_028"/>
<dbReference type="Gene3D" id="1.10.10.60">
    <property type="entry name" value="Homeodomain-like"/>
    <property type="match status" value="1"/>
</dbReference>
<name>A0A0D6MQ35_9PROT</name>
<keyword evidence="7" id="KW-1185">Reference proteome</keyword>
<dbReference type="PROSITE" id="PS01081">
    <property type="entry name" value="HTH_TETR_1"/>
    <property type="match status" value="1"/>
</dbReference>
<dbReference type="InterPro" id="IPR041347">
    <property type="entry name" value="MftR_C"/>
</dbReference>
<evidence type="ECO:0000256" key="2">
    <source>
        <dbReference type="ARBA" id="ARBA00023125"/>
    </source>
</evidence>
<dbReference type="Pfam" id="PF00440">
    <property type="entry name" value="TetR_N"/>
    <property type="match status" value="1"/>
</dbReference>
<dbReference type="Proteomes" id="UP000032679">
    <property type="component" value="Unassembled WGS sequence"/>
</dbReference>
<reference evidence="6 7" key="1">
    <citation type="submission" date="2012-10" db="EMBL/GenBank/DDBJ databases">
        <title>Genome sequencing of Tanticharoenia sakaeratensis NBRC 103193.</title>
        <authorList>
            <person name="Azuma Y."/>
            <person name="Hadano H."/>
            <person name="Hirakawa H."/>
            <person name="Matsushita K."/>
        </authorList>
    </citation>
    <scope>NUCLEOTIDE SEQUENCE [LARGE SCALE GENOMIC DNA]</scope>
    <source>
        <strain evidence="6 7">NBRC 103193</strain>
    </source>
</reference>
<dbReference type="PROSITE" id="PS50977">
    <property type="entry name" value="HTH_TETR_2"/>
    <property type="match status" value="1"/>
</dbReference>
<evidence type="ECO:0000256" key="4">
    <source>
        <dbReference type="PROSITE-ProRule" id="PRU00335"/>
    </source>
</evidence>
<dbReference type="InterPro" id="IPR050109">
    <property type="entry name" value="HTH-type_TetR-like_transc_reg"/>
</dbReference>
<keyword evidence="1" id="KW-0805">Transcription regulation</keyword>
<keyword evidence="3" id="KW-0804">Transcription</keyword>
<dbReference type="InterPro" id="IPR001647">
    <property type="entry name" value="HTH_TetR"/>
</dbReference>
<keyword evidence="2 4" id="KW-0238">DNA-binding</keyword>
<feature type="DNA-binding region" description="H-T-H motif" evidence="4">
    <location>
        <begin position="13"/>
        <end position="32"/>
    </location>
</feature>
<feature type="domain" description="HTH tetR-type" evidence="5">
    <location>
        <begin position="1"/>
        <end position="50"/>
    </location>
</feature>
<dbReference type="Gene3D" id="1.10.357.10">
    <property type="entry name" value="Tetracycline Repressor, domain 2"/>
    <property type="match status" value="1"/>
</dbReference>
<dbReference type="AlphaFoldDB" id="A0A0D6MQ35"/>
<evidence type="ECO:0000259" key="5">
    <source>
        <dbReference type="PROSITE" id="PS50977"/>
    </source>
</evidence>
<evidence type="ECO:0000256" key="1">
    <source>
        <dbReference type="ARBA" id="ARBA00023015"/>
    </source>
</evidence>
<accession>A0A0D6MQ35</accession>